<organism evidence="1 2">
    <name type="scientific">Jannaschia rubra</name>
    <dbReference type="NCBI Taxonomy" id="282197"/>
    <lineage>
        <taxon>Bacteria</taxon>
        <taxon>Pseudomonadati</taxon>
        <taxon>Pseudomonadota</taxon>
        <taxon>Alphaproteobacteria</taxon>
        <taxon>Rhodobacterales</taxon>
        <taxon>Roseobacteraceae</taxon>
        <taxon>Jannaschia</taxon>
    </lineage>
</organism>
<reference evidence="1 2" key="1">
    <citation type="submission" date="2015-07" db="EMBL/GenBank/DDBJ databases">
        <authorList>
            <person name="Noorani M."/>
        </authorList>
    </citation>
    <scope>NUCLEOTIDE SEQUENCE [LARGE SCALE GENOMIC DNA]</scope>
    <source>
        <strain evidence="1 2">CECT 5088</strain>
    </source>
</reference>
<evidence type="ECO:0000313" key="2">
    <source>
        <dbReference type="Proteomes" id="UP000048908"/>
    </source>
</evidence>
<dbReference type="Proteomes" id="UP000048908">
    <property type="component" value="Unassembled WGS sequence"/>
</dbReference>
<dbReference type="OrthoDB" id="8443793at2"/>
<sequence>MKPVLSHPVRLADLPQRKSTHVRLVPDAGQLESLADRLGVDQFRKVRMDLELSPGPGRDWTLTGTLGATVVQPCRVTTDPVTTRIDDTVTRRYAADYDIPREEEVEMPEDDSIEPLPALLDLGDVLEEALALAIPDFPRAEGAEDIDLTATPAGAEPLTDDAVKPFAGLAELRAKMERDED</sequence>
<name>A0A0M6XS92_9RHOB</name>
<dbReference type="Pfam" id="PF02620">
    <property type="entry name" value="YceD"/>
    <property type="match status" value="1"/>
</dbReference>
<protein>
    <recommendedName>
        <fullName evidence="3">DUF177 domain-containing protein</fullName>
    </recommendedName>
</protein>
<evidence type="ECO:0008006" key="3">
    <source>
        <dbReference type="Google" id="ProtNLM"/>
    </source>
</evidence>
<accession>A0A0M6XS92</accession>
<proteinExistence type="predicted"/>
<dbReference type="AlphaFoldDB" id="A0A0M6XS92"/>
<gene>
    <name evidence="1" type="ORF">JAN5088_01821</name>
</gene>
<dbReference type="STRING" id="282197.SAMN04488517_1077"/>
<evidence type="ECO:0000313" key="1">
    <source>
        <dbReference type="EMBL" id="CTQ33045.1"/>
    </source>
</evidence>
<dbReference type="EMBL" id="CXPG01000017">
    <property type="protein sequence ID" value="CTQ33045.1"/>
    <property type="molecule type" value="Genomic_DNA"/>
</dbReference>
<dbReference type="InterPro" id="IPR003772">
    <property type="entry name" value="YceD"/>
</dbReference>
<keyword evidence="2" id="KW-1185">Reference proteome</keyword>
<dbReference type="RefSeq" id="WP_055682496.1">
    <property type="nucleotide sequence ID" value="NZ_CXPG01000017.1"/>
</dbReference>